<keyword evidence="1" id="KW-1133">Transmembrane helix</keyword>
<dbReference type="Proteomes" id="UP000094580">
    <property type="component" value="Unassembled WGS sequence"/>
</dbReference>
<name>A0ABX2ZZD7_9BACI</name>
<organism evidence="2 3">
    <name type="scientific">Gottfriedia luciferensis</name>
    <dbReference type="NCBI Taxonomy" id="178774"/>
    <lineage>
        <taxon>Bacteria</taxon>
        <taxon>Bacillati</taxon>
        <taxon>Bacillota</taxon>
        <taxon>Bacilli</taxon>
        <taxon>Bacillales</taxon>
        <taxon>Bacillaceae</taxon>
        <taxon>Gottfriedia</taxon>
    </lineage>
</organism>
<keyword evidence="3" id="KW-1185">Reference proteome</keyword>
<feature type="transmembrane region" description="Helical" evidence="1">
    <location>
        <begin position="38"/>
        <end position="59"/>
    </location>
</feature>
<gene>
    <name evidence="2" type="ORF">BED47_00925</name>
</gene>
<comment type="caution">
    <text evidence="2">The sequence shown here is derived from an EMBL/GenBank/DDBJ whole genome shotgun (WGS) entry which is preliminary data.</text>
</comment>
<sequence length="63" mass="7056">MKKILTGKMSITQALFACAFSSIAITVLESYIHYSNRYIAGIVAGLITFFSFILAFIIFKNEK</sequence>
<reference evidence="2 3" key="1">
    <citation type="submission" date="2016-07" db="EMBL/GenBank/DDBJ databases">
        <authorList>
            <person name="Townsley L."/>
            <person name="Shank E.A."/>
        </authorList>
    </citation>
    <scope>NUCLEOTIDE SEQUENCE [LARGE SCALE GENOMIC DNA]</scope>
    <source>
        <strain evidence="2 3">CH01</strain>
    </source>
</reference>
<accession>A0ABX2ZZD7</accession>
<keyword evidence="1" id="KW-0812">Transmembrane</keyword>
<evidence type="ECO:0000313" key="2">
    <source>
        <dbReference type="EMBL" id="ODG93764.1"/>
    </source>
</evidence>
<protein>
    <submittedName>
        <fullName evidence="2">Uncharacterized protein</fullName>
    </submittedName>
</protein>
<evidence type="ECO:0000256" key="1">
    <source>
        <dbReference type="SAM" id="Phobius"/>
    </source>
</evidence>
<proteinExistence type="predicted"/>
<dbReference type="RefSeq" id="WP_069031949.1">
    <property type="nucleotide sequence ID" value="NZ_MDKC01000001.1"/>
</dbReference>
<keyword evidence="1" id="KW-0472">Membrane</keyword>
<feature type="transmembrane region" description="Helical" evidence="1">
    <location>
        <begin position="12"/>
        <end position="32"/>
    </location>
</feature>
<dbReference type="EMBL" id="MDKC01000001">
    <property type="protein sequence ID" value="ODG93764.1"/>
    <property type="molecule type" value="Genomic_DNA"/>
</dbReference>
<evidence type="ECO:0000313" key="3">
    <source>
        <dbReference type="Proteomes" id="UP000094580"/>
    </source>
</evidence>